<dbReference type="Proteomes" id="UP001165065">
    <property type="component" value="Unassembled WGS sequence"/>
</dbReference>
<accession>A0A9W7G2Q8</accession>
<dbReference type="OrthoDB" id="41807at2759"/>
<keyword evidence="1" id="KW-1133">Transmembrane helix</keyword>
<sequence length="223" mass="23379">MPTSRGCDKSSNYSKTNAIYKVVVPSILSATILTNSFTLPPALASETSISTLSPTVVSAVSHLQSSLASKSISGVQEDFESIGRMIAYGEGLGGAVSFDNLDLRERGVSISGEDTTVYNPGLITMTDQEKDYLVNALHSVPASLSLPPSSKSALSQLLFVLDPLHTYELASYLHRLPAVAAGAYVAGVAVMVARRELFPVAYVGLVMGAFVVPAVAAILKNGL</sequence>
<feature type="transmembrane region" description="Helical" evidence="1">
    <location>
        <begin position="172"/>
        <end position="193"/>
    </location>
</feature>
<keyword evidence="1" id="KW-0812">Transmembrane</keyword>
<dbReference type="AlphaFoldDB" id="A0A9W7G2Q8"/>
<dbReference type="EMBL" id="BRYA01000737">
    <property type="protein sequence ID" value="GMI31213.1"/>
    <property type="molecule type" value="Genomic_DNA"/>
</dbReference>
<evidence type="ECO:0000313" key="3">
    <source>
        <dbReference type="Proteomes" id="UP001165065"/>
    </source>
</evidence>
<name>A0A9W7G2Q8_9STRA</name>
<protein>
    <submittedName>
        <fullName evidence="2">Uncharacterized protein</fullName>
    </submittedName>
</protein>
<feature type="transmembrane region" description="Helical" evidence="1">
    <location>
        <begin position="200"/>
        <end position="219"/>
    </location>
</feature>
<evidence type="ECO:0000256" key="1">
    <source>
        <dbReference type="SAM" id="Phobius"/>
    </source>
</evidence>
<keyword evidence="1" id="KW-0472">Membrane</keyword>
<comment type="caution">
    <text evidence="2">The sequence shown here is derived from an EMBL/GenBank/DDBJ whole genome shotgun (WGS) entry which is preliminary data.</text>
</comment>
<evidence type="ECO:0000313" key="2">
    <source>
        <dbReference type="EMBL" id="GMI31213.1"/>
    </source>
</evidence>
<proteinExistence type="predicted"/>
<gene>
    <name evidence="2" type="ORF">TrCOL_g4708</name>
</gene>
<organism evidence="2 3">
    <name type="scientific">Triparma columacea</name>
    <dbReference type="NCBI Taxonomy" id="722753"/>
    <lineage>
        <taxon>Eukaryota</taxon>
        <taxon>Sar</taxon>
        <taxon>Stramenopiles</taxon>
        <taxon>Ochrophyta</taxon>
        <taxon>Bolidophyceae</taxon>
        <taxon>Parmales</taxon>
        <taxon>Triparmaceae</taxon>
        <taxon>Triparma</taxon>
    </lineage>
</organism>
<reference evidence="3" key="1">
    <citation type="journal article" date="2023" name="Commun. Biol.">
        <title>Genome analysis of Parmales, the sister group of diatoms, reveals the evolutionary specialization of diatoms from phago-mixotrophs to photoautotrophs.</title>
        <authorList>
            <person name="Ban H."/>
            <person name="Sato S."/>
            <person name="Yoshikawa S."/>
            <person name="Yamada K."/>
            <person name="Nakamura Y."/>
            <person name="Ichinomiya M."/>
            <person name="Sato N."/>
            <person name="Blanc-Mathieu R."/>
            <person name="Endo H."/>
            <person name="Kuwata A."/>
            <person name="Ogata H."/>
        </authorList>
    </citation>
    <scope>NUCLEOTIDE SEQUENCE [LARGE SCALE GENOMIC DNA]</scope>
</reference>
<keyword evidence="3" id="KW-1185">Reference proteome</keyword>